<accession>A0A7W3J8L0</accession>
<dbReference type="AlphaFoldDB" id="A0A7W3J8L0"/>
<reference evidence="8 9" key="1">
    <citation type="submission" date="2020-07" db="EMBL/GenBank/DDBJ databases">
        <title>Sequencing the genomes of 1000 actinobacteria strains.</title>
        <authorList>
            <person name="Klenk H.-P."/>
        </authorList>
    </citation>
    <scope>NUCLEOTIDE SEQUENCE [LARGE SCALE GENOMIC DNA]</scope>
    <source>
        <strain evidence="8 9">DSM 44121</strain>
    </source>
</reference>
<evidence type="ECO:0000256" key="3">
    <source>
        <dbReference type="ARBA" id="ARBA00022989"/>
    </source>
</evidence>
<proteinExistence type="predicted"/>
<evidence type="ECO:0000256" key="2">
    <source>
        <dbReference type="ARBA" id="ARBA00022692"/>
    </source>
</evidence>
<comment type="caution">
    <text evidence="8">The sequence shown here is derived from an EMBL/GenBank/DDBJ whole genome shotgun (WGS) entry which is preliminary data.</text>
</comment>
<keyword evidence="2 6" id="KW-0812">Transmembrane</keyword>
<comment type="subcellular location">
    <subcellularLocation>
        <location evidence="1">Endomembrane system</location>
        <topology evidence="1">Multi-pass membrane protein</topology>
    </subcellularLocation>
</comment>
<evidence type="ECO:0000256" key="6">
    <source>
        <dbReference type="SAM" id="Phobius"/>
    </source>
</evidence>
<keyword evidence="3 6" id="KW-1133">Transmembrane helix</keyword>
<protein>
    <recommendedName>
        <fullName evidence="7">DUF202 domain-containing protein</fullName>
    </recommendedName>
</protein>
<evidence type="ECO:0000256" key="1">
    <source>
        <dbReference type="ARBA" id="ARBA00004127"/>
    </source>
</evidence>
<feature type="domain" description="DUF202" evidence="7">
    <location>
        <begin position="18"/>
        <end position="82"/>
    </location>
</feature>
<evidence type="ECO:0000313" key="9">
    <source>
        <dbReference type="Proteomes" id="UP000540568"/>
    </source>
</evidence>
<keyword evidence="4 6" id="KW-0472">Membrane</keyword>
<name>A0A7W3J8L0_9MICO</name>
<feature type="compositionally biased region" description="Low complexity" evidence="5">
    <location>
        <begin position="1"/>
        <end position="13"/>
    </location>
</feature>
<dbReference type="Proteomes" id="UP000540568">
    <property type="component" value="Unassembled WGS sequence"/>
</dbReference>
<evidence type="ECO:0000256" key="4">
    <source>
        <dbReference type="ARBA" id="ARBA00023136"/>
    </source>
</evidence>
<evidence type="ECO:0000256" key="5">
    <source>
        <dbReference type="SAM" id="MobiDB-lite"/>
    </source>
</evidence>
<keyword evidence="9" id="KW-1185">Reference proteome</keyword>
<gene>
    <name evidence="8" type="ORF">FHX71_002192</name>
</gene>
<evidence type="ECO:0000313" key="8">
    <source>
        <dbReference type="EMBL" id="MBA8808250.1"/>
    </source>
</evidence>
<dbReference type="EMBL" id="JACGWV010000001">
    <property type="protein sequence ID" value="MBA8808250.1"/>
    <property type="molecule type" value="Genomic_DNA"/>
</dbReference>
<feature type="transmembrane region" description="Helical" evidence="6">
    <location>
        <begin position="56"/>
        <end position="74"/>
    </location>
</feature>
<evidence type="ECO:0000259" key="7">
    <source>
        <dbReference type="Pfam" id="PF02656"/>
    </source>
</evidence>
<organism evidence="8 9">
    <name type="scientific">Promicromonospora sukumoe</name>
    <dbReference type="NCBI Taxonomy" id="88382"/>
    <lineage>
        <taxon>Bacteria</taxon>
        <taxon>Bacillati</taxon>
        <taxon>Actinomycetota</taxon>
        <taxon>Actinomycetes</taxon>
        <taxon>Micrococcales</taxon>
        <taxon>Promicromonosporaceae</taxon>
        <taxon>Promicromonospora</taxon>
    </lineage>
</organism>
<dbReference type="GO" id="GO:0012505">
    <property type="term" value="C:endomembrane system"/>
    <property type="evidence" value="ECO:0007669"/>
    <property type="project" value="UniProtKB-SubCell"/>
</dbReference>
<dbReference type="RefSeq" id="WP_182616122.1">
    <property type="nucleotide sequence ID" value="NZ_BAAATF010000003.1"/>
</dbReference>
<feature type="region of interest" description="Disordered" evidence="5">
    <location>
        <begin position="1"/>
        <end position="24"/>
    </location>
</feature>
<feature type="transmembrane region" description="Helical" evidence="6">
    <location>
        <begin position="95"/>
        <end position="120"/>
    </location>
</feature>
<dbReference type="Pfam" id="PF02656">
    <property type="entry name" value="DUF202"/>
    <property type="match status" value="1"/>
</dbReference>
<sequence>MNAPGTPAPGTAGPTPPPGLQPERTELAWRRTALSVAAVSLVGARLLPALFGSAVWLLPGLVGLLLAGYLWLASRRRHARRVPIPARGPGHDSPGAGLLAMAGAVVVTIGLGGLAVILTIHL</sequence>
<dbReference type="InterPro" id="IPR003807">
    <property type="entry name" value="DUF202"/>
</dbReference>